<keyword evidence="2" id="KW-0902">Two-component regulatory system</keyword>
<evidence type="ECO:0000256" key="2">
    <source>
        <dbReference type="ARBA" id="ARBA00023012"/>
    </source>
</evidence>
<keyword evidence="1" id="KW-0418">Kinase</keyword>
<name>A0AAE3DR80_9FIRM</name>
<evidence type="ECO:0000256" key="3">
    <source>
        <dbReference type="SAM" id="Phobius"/>
    </source>
</evidence>
<dbReference type="Pfam" id="PF14501">
    <property type="entry name" value="HATPase_c_5"/>
    <property type="match status" value="1"/>
</dbReference>
<organism evidence="5 6">
    <name type="scientific">Fusicatenibacter faecihominis</name>
    <dbReference type="NCBI Taxonomy" id="2881276"/>
    <lineage>
        <taxon>Bacteria</taxon>
        <taxon>Bacillati</taxon>
        <taxon>Bacillota</taxon>
        <taxon>Clostridia</taxon>
        <taxon>Lachnospirales</taxon>
        <taxon>Lachnospiraceae</taxon>
        <taxon>Fusicatenibacter</taxon>
    </lineage>
</organism>
<keyword evidence="6" id="KW-1185">Reference proteome</keyword>
<dbReference type="Gene3D" id="3.30.565.10">
    <property type="entry name" value="Histidine kinase-like ATPase, C-terminal domain"/>
    <property type="match status" value="1"/>
</dbReference>
<dbReference type="GO" id="GO:0016301">
    <property type="term" value="F:kinase activity"/>
    <property type="evidence" value="ECO:0007669"/>
    <property type="project" value="UniProtKB-KW"/>
</dbReference>
<feature type="transmembrane region" description="Helical" evidence="3">
    <location>
        <begin position="99"/>
        <end position="118"/>
    </location>
</feature>
<keyword evidence="3" id="KW-1133">Transmembrane helix</keyword>
<dbReference type="EMBL" id="JAJEPR010000006">
    <property type="protein sequence ID" value="MCC2189187.1"/>
    <property type="molecule type" value="Genomic_DNA"/>
</dbReference>
<proteinExistence type="predicted"/>
<feature type="transmembrane region" description="Helical" evidence="3">
    <location>
        <begin position="64"/>
        <end position="87"/>
    </location>
</feature>
<protein>
    <submittedName>
        <fullName evidence="5">GHKL domain-containing protein</fullName>
    </submittedName>
</protein>
<feature type="transmembrane region" description="Helical" evidence="3">
    <location>
        <begin position="36"/>
        <end position="58"/>
    </location>
</feature>
<reference evidence="5 6" key="1">
    <citation type="submission" date="2021-10" db="EMBL/GenBank/DDBJ databases">
        <title>Anaerobic single-cell dispensing facilitates the cultivation of human gut bacteria.</title>
        <authorList>
            <person name="Afrizal A."/>
        </authorList>
    </citation>
    <scope>NUCLEOTIDE SEQUENCE [LARGE SCALE GENOMIC DNA]</scope>
    <source>
        <strain evidence="5 6">CLA-AA-H277</strain>
    </source>
</reference>
<feature type="transmembrane region" description="Helical" evidence="3">
    <location>
        <begin position="199"/>
        <end position="217"/>
    </location>
</feature>
<dbReference type="PANTHER" id="PTHR40448">
    <property type="entry name" value="TWO-COMPONENT SENSOR HISTIDINE KINASE"/>
    <property type="match status" value="1"/>
</dbReference>
<dbReference type="SMART" id="SM00387">
    <property type="entry name" value="HATPase_c"/>
    <property type="match status" value="1"/>
</dbReference>
<evidence type="ECO:0000313" key="6">
    <source>
        <dbReference type="Proteomes" id="UP001197875"/>
    </source>
</evidence>
<dbReference type="GO" id="GO:0042802">
    <property type="term" value="F:identical protein binding"/>
    <property type="evidence" value="ECO:0007669"/>
    <property type="project" value="TreeGrafter"/>
</dbReference>
<comment type="caution">
    <text evidence="5">The sequence shown here is derived from an EMBL/GenBank/DDBJ whole genome shotgun (WGS) entry which is preliminary data.</text>
</comment>
<dbReference type="InterPro" id="IPR032834">
    <property type="entry name" value="NatK-like_C"/>
</dbReference>
<gene>
    <name evidence="5" type="ORF">LKD71_05060</name>
</gene>
<dbReference type="GO" id="GO:0000160">
    <property type="term" value="P:phosphorelay signal transduction system"/>
    <property type="evidence" value="ECO:0007669"/>
    <property type="project" value="UniProtKB-KW"/>
</dbReference>
<dbReference type="InterPro" id="IPR005467">
    <property type="entry name" value="His_kinase_dom"/>
</dbReference>
<feature type="transmembrane region" description="Helical" evidence="3">
    <location>
        <begin position="124"/>
        <end position="145"/>
    </location>
</feature>
<dbReference type="AlphaFoldDB" id="A0AAE3DR80"/>
<sequence>MAWLNLFLLMLEFLTLSVCQYEFLSHNERMIYLKKGWYFLLFFVDYAALFAATALTGADGRIPAAVGNLLSILVIIFGVPVMGAIGFHRRAKALVLDGLYGVFLLLTIQGGILAAMWLSVRLEFSSILLYGNLAVFLKCLLLIIGTRLLTFFMGKKLKGRLSGKQLLSILILPGFSLFYITSLTEISGVYLQLYGMELLTANIVAVLLMNVYFFYLLSHLIRSRRLEEELALYQRENELRYHYYEELDRKYRESRKVIHDMKNHLQAVEDLYAGQKTEVGDRYVKDLYHMLNVLGEKRYTENQMLNIILNEKIREAEAKGITVTVRVGDIDLSDIKEIDLTTIFANLLDNAIEAAGEGGRLSIKLDEVREFRVGEIRNSIQPEQEKKEGHMGLGLGNVRNTLEKYHGTMKTEETKEEFQVRLMLPMEKR</sequence>
<dbReference type="InterPro" id="IPR003594">
    <property type="entry name" value="HATPase_dom"/>
</dbReference>
<dbReference type="CDD" id="cd16935">
    <property type="entry name" value="HATPase_AgrC-ComD-like"/>
    <property type="match status" value="1"/>
</dbReference>
<keyword evidence="3" id="KW-0812">Transmembrane</keyword>
<evidence type="ECO:0000259" key="4">
    <source>
        <dbReference type="PROSITE" id="PS50109"/>
    </source>
</evidence>
<feature type="transmembrane region" description="Helical" evidence="3">
    <location>
        <begin position="166"/>
        <end position="193"/>
    </location>
</feature>
<accession>A0AAE3DR80</accession>
<evidence type="ECO:0000256" key="1">
    <source>
        <dbReference type="ARBA" id="ARBA00022777"/>
    </source>
</evidence>
<dbReference type="PANTHER" id="PTHR40448:SF1">
    <property type="entry name" value="TWO-COMPONENT SENSOR HISTIDINE KINASE"/>
    <property type="match status" value="1"/>
</dbReference>
<dbReference type="InterPro" id="IPR036890">
    <property type="entry name" value="HATPase_C_sf"/>
</dbReference>
<dbReference type="RefSeq" id="WP_227614604.1">
    <property type="nucleotide sequence ID" value="NZ_JAJEPR010000006.1"/>
</dbReference>
<keyword evidence="3" id="KW-0472">Membrane</keyword>
<keyword evidence="1" id="KW-0808">Transferase</keyword>
<feature type="domain" description="Histidine kinase" evidence="4">
    <location>
        <begin position="256"/>
        <end position="428"/>
    </location>
</feature>
<dbReference type="Proteomes" id="UP001197875">
    <property type="component" value="Unassembled WGS sequence"/>
</dbReference>
<dbReference type="PROSITE" id="PS50109">
    <property type="entry name" value="HIS_KIN"/>
    <property type="match status" value="1"/>
</dbReference>
<dbReference type="SUPFAM" id="SSF55874">
    <property type="entry name" value="ATPase domain of HSP90 chaperone/DNA topoisomerase II/histidine kinase"/>
    <property type="match status" value="1"/>
</dbReference>
<evidence type="ECO:0000313" key="5">
    <source>
        <dbReference type="EMBL" id="MCC2189187.1"/>
    </source>
</evidence>